<organism evidence="2 3">
    <name type="scientific">Gluconobacter potus</name>
    <dbReference type="NCBI Taxonomy" id="2724927"/>
    <lineage>
        <taxon>Bacteria</taxon>
        <taxon>Pseudomonadati</taxon>
        <taxon>Pseudomonadota</taxon>
        <taxon>Alphaproteobacteria</taxon>
        <taxon>Acetobacterales</taxon>
        <taxon>Acetobacteraceae</taxon>
        <taxon>Gluconobacter</taxon>
    </lineage>
</organism>
<comment type="caution">
    <text evidence="2">The sequence shown here is derived from an EMBL/GenBank/DDBJ whole genome shotgun (WGS) entry which is preliminary data.</text>
</comment>
<evidence type="ECO:0000313" key="3">
    <source>
        <dbReference type="Proteomes" id="UP000075573"/>
    </source>
</evidence>
<dbReference type="Proteomes" id="UP000075573">
    <property type="component" value="Unassembled WGS sequence"/>
</dbReference>
<gene>
    <name evidence="2" type="ORF">AD929_12500</name>
</gene>
<feature type="transmembrane region" description="Helical" evidence="1">
    <location>
        <begin position="136"/>
        <end position="153"/>
    </location>
</feature>
<keyword evidence="1" id="KW-1133">Transmembrane helix</keyword>
<dbReference type="RefSeq" id="WP_062497326.1">
    <property type="nucleotide sequence ID" value="NZ_LHZB01000118.1"/>
</dbReference>
<proteinExistence type="predicted"/>
<dbReference type="PATRIC" id="fig|442.7.peg.3322"/>
<dbReference type="AlphaFoldDB" id="A0A149QRU8"/>
<sequence>MKYISLHHPMGSAKIRFSSFLAFHGQMAKSMRDEVALSDVLNEVSLGMAKAGFKDYSLWMRGAYEYLLRHREGHPIAHYADYVRQTVILPPGFEMPVPVTGTGDGLDCARFFRNFDLRLQGLQDTQVCRCPLRRPWRTLGVILLGGVTLAALLSPRRSRTRR</sequence>
<reference evidence="2 3" key="1">
    <citation type="submission" date="2015-06" db="EMBL/GenBank/DDBJ databases">
        <title>Improved classification and identification of acetic acid bacteria using matrix-assisted laser desorption/ionization time-of-flight mass spectrometry; Gluconobacter nephelii and Gluconobacter uchimurae are later heterotypic synonyms of Gluconobacter japonicus and Gluconobacter oxydans, respectively.</title>
        <authorList>
            <person name="Li L."/>
            <person name="Cleenwerck I."/>
            <person name="De Vuyst L."/>
            <person name="Vandamme P."/>
        </authorList>
    </citation>
    <scope>NUCLEOTIDE SEQUENCE [LARGE SCALE GENOMIC DNA]</scope>
    <source>
        <strain evidence="2 3">LMG 1764</strain>
    </source>
</reference>
<evidence type="ECO:0000313" key="2">
    <source>
        <dbReference type="EMBL" id="KXV00045.1"/>
    </source>
</evidence>
<accession>A0A149QRU8</accession>
<evidence type="ECO:0000256" key="1">
    <source>
        <dbReference type="SAM" id="Phobius"/>
    </source>
</evidence>
<dbReference type="EMBL" id="LHZB01000118">
    <property type="protein sequence ID" value="KXV00045.1"/>
    <property type="molecule type" value="Genomic_DNA"/>
</dbReference>
<protein>
    <submittedName>
        <fullName evidence="2">Uncharacterized protein</fullName>
    </submittedName>
</protein>
<keyword evidence="1" id="KW-0472">Membrane</keyword>
<keyword evidence="1" id="KW-0812">Transmembrane</keyword>
<name>A0A149QRU8_9PROT</name>